<keyword evidence="4 10" id="KW-0560">Oxidoreductase</keyword>
<dbReference type="Gene3D" id="3.50.50.60">
    <property type="entry name" value="FAD/NAD(P)-binding domain"/>
    <property type="match status" value="1"/>
</dbReference>
<keyword evidence="3" id="KW-0274">FAD</keyword>
<evidence type="ECO:0000256" key="5">
    <source>
        <dbReference type="ARBA" id="ARBA00036066"/>
    </source>
</evidence>
<dbReference type="SUPFAM" id="SSF51905">
    <property type="entry name" value="FAD/NAD(P)-binding domain"/>
    <property type="match status" value="1"/>
</dbReference>
<dbReference type="PANTHER" id="PTHR43104:SF2">
    <property type="entry name" value="L-2-HYDROXYGLUTARATE DEHYDROGENASE, MITOCHONDRIAL"/>
    <property type="match status" value="1"/>
</dbReference>
<dbReference type="InterPro" id="IPR006076">
    <property type="entry name" value="FAD-dep_OxRdtase"/>
</dbReference>
<name>A0A6J8EGT8_MYTCO</name>
<evidence type="ECO:0000256" key="1">
    <source>
        <dbReference type="ARBA" id="ARBA00001974"/>
    </source>
</evidence>
<reference evidence="10 11" key="1">
    <citation type="submission" date="2020-06" db="EMBL/GenBank/DDBJ databases">
        <authorList>
            <person name="Li R."/>
            <person name="Bekaert M."/>
        </authorList>
    </citation>
    <scope>NUCLEOTIDE SEQUENCE [LARGE SCALE GENOMIC DNA]</scope>
    <source>
        <strain evidence="11">wild</strain>
    </source>
</reference>
<evidence type="ECO:0000256" key="7">
    <source>
        <dbReference type="ARBA" id="ARBA00038878"/>
    </source>
</evidence>
<dbReference type="EMBL" id="CACVKT020009040">
    <property type="protein sequence ID" value="CAC5419538.1"/>
    <property type="molecule type" value="Genomic_DNA"/>
</dbReference>
<comment type="catalytic activity">
    <reaction evidence="5">
        <text>(S)-2-hydroxyglutarate + A = 2-oxoglutarate + AH2</text>
        <dbReference type="Rhea" id="RHEA:21252"/>
        <dbReference type="ChEBI" id="CHEBI:13193"/>
        <dbReference type="ChEBI" id="CHEBI:16782"/>
        <dbReference type="ChEBI" id="CHEBI:16810"/>
        <dbReference type="ChEBI" id="CHEBI:17499"/>
        <dbReference type="EC" id="1.1.99.2"/>
    </reaction>
</comment>
<dbReference type="AlphaFoldDB" id="A0A6J8EGT8"/>
<evidence type="ECO:0000256" key="3">
    <source>
        <dbReference type="ARBA" id="ARBA00022827"/>
    </source>
</evidence>
<dbReference type="EC" id="1.1.99.2" evidence="7"/>
<dbReference type="Pfam" id="PF01266">
    <property type="entry name" value="DAO"/>
    <property type="match status" value="1"/>
</dbReference>
<dbReference type="InterPro" id="IPR036188">
    <property type="entry name" value="FAD/NAD-bd_sf"/>
</dbReference>
<organism evidence="10 11">
    <name type="scientific">Mytilus coruscus</name>
    <name type="common">Sea mussel</name>
    <dbReference type="NCBI Taxonomy" id="42192"/>
    <lineage>
        <taxon>Eukaryota</taxon>
        <taxon>Metazoa</taxon>
        <taxon>Spiralia</taxon>
        <taxon>Lophotrochozoa</taxon>
        <taxon>Mollusca</taxon>
        <taxon>Bivalvia</taxon>
        <taxon>Autobranchia</taxon>
        <taxon>Pteriomorphia</taxon>
        <taxon>Mytilida</taxon>
        <taxon>Mytiloidea</taxon>
        <taxon>Mytilidae</taxon>
        <taxon>Mytilinae</taxon>
        <taxon>Mytilus</taxon>
    </lineage>
</organism>
<evidence type="ECO:0000256" key="6">
    <source>
        <dbReference type="ARBA" id="ARBA00037941"/>
    </source>
</evidence>
<dbReference type="OrthoDB" id="498204at2759"/>
<sequence length="466" mass="51837">MTTTMAASRISRKFLNLLPVCKKRQHISIQYLHSQISNSTNHRFLSSSTQESYDIVIVGGGIVGMATAREILVRHPNLSVAVLEKESKISPHQSGHNSGVIHAGIYYTPGSLKAKLCVEGVELLYKYCDENNVPYKKCGKLIVAVTPEEIPRLEGLLKRGNENGVKDLKMVESHEIKEYEPNCVGLKAIHSPHTGIIDYAEVTRSYGRTFEKAGGKIYTNFEVKSLDVTKESSPESSSGMKHPVTVRGDNQAVQCRYVVTCGGLHSDRLAELSGCNREPRIVPFRGDYLLLKQEKCDLVRGNIYPVPDPRFPFLGVHYTPRMNGDVWLGPNAVLSFKREGYNLTDFNLKDTFDALSFRGLRKLALRNLAFGIKEMYRGFYIGATVKQLQRYVPELAREDVIRGPSGVRAQALDREGQLVDDFVFDSGTGDLGSRILHVRNAPSPAATSSLSIANMVTDKVEQTFQL</sequence>
<gene>
    <name evidence="10" type="ORF">MCOR_51863</name>
</gene>
<protein>
    <recommendedName>
        <fullName evidence="8">L-2-hydroxyglutarate dehydrogenase, mitochondrial</fullName>
        <ecNumber evidence="7">1.1.99.2</ecNumber>
    </recommendedName>
</protein>
<feature type="domain" description="FAD dependent oxidoreductase" evidence="9">
    <location>
        <begin position="54"/>
        <end position="458"/>
    </location>
</feature>
<dbReference type="Gene3D" id="3.30.9.10">
    <property type="entry name" value="D-Amino Acid Oxidase, subunit A, domain 2"/>
    <property type="match status" value="1"/>
</dbReference>
<evidence type="ECO:0000259" key="9">
    <source>
        <dbReference type="Pfam" id="PF01266"/>
    </source>
</evidence>
<dbReference type="PANTHER" id="PTHR43104">
    <property type="entry name" value="L-2-HYDROXYGLUTARATE DEHYDROGENASE, MITOCHONDRIAL"/>
    <property type="match status" value="1"/>
</dbReference>
<evidence type="ECO:0000313" key="11">
    <source>
        <dbReference type="Proteomes" id="UP000507470"/>
    </source>
</evidence>
<accession>A0A6J8EGT8</accession>
<dbReference type="NCBIfam" id="NF008726">
    <property type="entry name" value="PRK11728.1"/>
    <property type="match status" value="1"/>
</dbReference>
<proteinExistence type="inferred from homology"/>
<evidence type="ECO:0000256" key="8">
    <source>
        <dbReference type="ARBA" id="ARBA00041137"/>
    </source>
</evidence>
<keyword evidence="11" id="KW-1185">Reference proteome</keyword>
<evidence type="ECO:0000256" key="4">
    <source>
        <dbReference type="ARBA" id="ARBA00023002"/>
    </source>
</evidence>
<dbReference type="GO" id="GO:0047545">
    <property type="term" value="F:(S)-2-hydroxyglutarate dehydrogenase activity"/>
    <property type="evidence" value="ECO:0007669"/>
    <property type="project" value="UniProtKB-EC"/>
</dbReference>
<comment type="cofactor">
    <cofactor evidence="1">
        <name>FAD</name>
        <dbReference type="ChEBI" id="CHEBI:57692"/>
    </cofactor>
</comment>
<evidence type="ECO:0000313" key="10">
    <source>
        <dbReference type="EMBL" id="CAC5419538.1"/>
    </source>
</evidence>
<dbReference type="Proteomes" id="UP000507470">
    <property type="component" value="Unassembled WGS sequence"/>
</dbReference>
<comment type="similarity">
    <text evidence="6">Belongs to the L2HGDH family.</text>
</comment>
<evidence type="ECO:0000256" key="2">
    <source>
        <dbReference type="ARBA" id="ARBA00022630"/>
    </source>
</evidence>
<keyword evidence="2" id="KW-0285">Flavoprotein</keyword>